<keyword evidence="1" id="KW-0479">Metal-binding</keyword>
<accession>A0A1L8TPJ0</accession>
<dbReference type="RefSeq" id="WP_071857291.1">
    <property type="nucleotide sequence ID" value="NZ_JBHSHK010000001.1"/>
</dbReference>
<dbReference type="PANTHER" id="PTHR43048">
    <property type="entry name" value="METHYLMALONYL-COA EPIMERASE"/>
    <property type="match status" value="1"/>
</dbReference>
<dbReference type="GO" id="GO:0046491">
    <property type="term" value="P:L-methylmalonyl-CoA metabolic process"/>
    <property type="evidence" value="ECO:0007669"/>
    <property type="project" value="TreeGrafter"/>
</dbReference>
<comment type="caution">
    <text evidence="3">The sequence shown here is derived from an EMBL/GenBank/DDBJ whole genome shotgun (WGS) entry which is preliminary data.</text>
</comment>
<keyword evidence="4" id="KW-1185">Reference proteome</keyword>
<proteinExistence type="predicted"/>
<organism evidence="3 4">
    <name type="scientific">Enterococcus hermanniensis</name>
    <dbReference type="NCBI Taxonomy" id="249189"/>
    <lineage>
        <taxon>Bacteria</taxon>
        <taxon>Bacillati</taxon>
        <taxon>Bacillota</taxon>
        <taxon>Bacilli</taxon>
        <taxon>Lactobacillales</taxon>
        <taxon>Enterococcaceae</taxon>
        <taxon>Enterococcus</taxon>
    </lineage>
</organism>
<dbReference type="EMBL" id="JXKQ01000003">
    <property type="protein sequence ID" value="OJG46197.1"/>
    <property type="molecule type" value="Genomic_DNA"/>
</dbReference>
<gene>
    <name evidence="3" type="ORF">RV04_GL001363</name>
</gene>
<dbReference type="PANTHER" id="PTHR43048:SF6">
    <property type="entry name" value="BLR8189 PROTEIN"/>
    <property type="match status" value="1"/>
</dbReference>
<dbReference type="STRING" id="249189.RV04_GL001363"/>
<evidence type="ECO:0000259" key="2">
    <source>
        <dbReference type="PROSITE" id="PS51819"/>
    </source>
</evidence>
<dbReference type="Proteomes" id="UP000182077">
    <property type="component" value="Unassembled WGS sequence"/>
</dbReference>
<dbReference type="GO" id="GO:0046872">
    <property type="term" value="F:metal ion binding"/>
    <property type="evidence" value="ECO:0007669"/>
    <property type="project" value="UniProtKB-KW"/>
</dbReference>
<sequence>MKNNIHGIDHIGLTVPNLEEATDFFINALNAEIIYDTYQKTEPIRDSDFTKKRLGIPEDMAERAIRMIGLPNGPQIELFEFSGPDQHGPINPSDFGWQHVAFVVDDIDQAVEQVEKFGGKRNADPIDLGGVEAGEGNKFCYCKTPWGATIELISYPTPQPYLANSKRRKWSV</sequence>
<feature type="domain" description="VOC" evidence="2">
    <location>
        <begin position="7"/>
        <end position="155"/>
    </location>
</feature>
<evidence type="ECO:0000256" key="1">
    <source>
        <dbReference type="ARBA" id="ARBA00022723"/>
    </source>
</evidence>
<dbReference type="PROSITE" id="PS51819">
    <property type="entry name" value="VOC"/>
    <property type="match status" value="1"/>
</dbReference>
<dbReference type="InterPro" id="IPR004360">
    <property type="entry name" value="Glyas_Fos-R_dOase_dom"/>
</dbReference>
<reference evidence="3 4" key="1">
    <citation type="submission" date="2014-12" db="EMBL/GenBank/DDBJ databases">
        <title>Draft genome sequences of 29 type strains of Enterococci.</title>
        <authorList>
            <person name="Zhong Z."/>
            <person name="Sun Z."/>
            <person name="Liu W."/>
            <person name="Zhang W."/>
            <person name="Zhang H."/>
        </authorList>
    </citation>
    <scope>NUCLEOTIDE SEQUENCE [LARGE SCALE GENOMIC DNA]</scope>
    <source>
        <strain evidence="3 4">DSM 17122</strain>
    </source>
</reference>
<protein>
    <recommendedName>
        <fullName evidence="2">VOC domain-containing protein</fullName>
    </recommendedName>
</protein>
<dbReference type="Pfam" id="PF00903">
    <property type="entry name" value="Glyoxalase"/>
    <property type="match status" value="1"/>
</dbReference>
<dbReference type="OrthoDB" id="2613830at2"/>
<dbReference type="SUPFAM" id="SSF54593">
    <property type="entry name" value="Glyoxalase/Bleomycin resistance protein/Dihydroxybiphenyl dioxygenase"/>
    <property type="match status" value="1"/>
</dbReference>
<dbReference type="InterPro" id="IPR051785">
    <property type="entry name" value="MMCE/EMCE_epimerase"/>
</dbReference>
<evidence type="ECO:0000313" key="4">
    <source>
        <dbReference type="Proteomes" id="UP000182077"/>
    </source>
</evidence>
<dbReference type="InterPro" id="IPR029068">
    <property type="entry name" value="Glyas_Bleomycin-R_OHBP_Dase"/>
</dbReference>
<dbReference type="AlphaFoldDB" id="A0A1L8TPJ0"/>
<dbReference type="Gene3D" id="3.10.180.10">
    <property type="entry name" value="2,3-Dihydroxybiphenyl 1,2-Dioxygenase, domain 1"/>
    <property type="match status" value="1"/>
</dbReference>
<dbReference type="GO" id="GO:0004493">
    <property type="term" value="F:methylmalonyl-CoA epimerase activity"/>
    <property type="evidence" value="ECO:0007669"/>
    <property type="project" value="TreeGrafter"/>
</dbReference>
<name>A0A1L8TPJ0_9ENTE</name>
<dbReference type="InterPro" id="IPR037523">
    <property type="entry name" value="VOC_core"/>
</dbReference>
<evidence type="ECO:0000313" key="3">
    <source>
        <dbReference type="EMBL" id="OJG46197.1"/>
    </source>
</evidence>